<dbReference type="AlphaFoldDB" id="A0A1A7NMZ2"/>
<keyword evidence="6" id="KW-1185">Reference proteome</keyword>
<comment type="similarity">
    <text evidence="1">Belongs to the type-I restriction system S methylase family.</text>
</comment>
<proteinExistence type="inferred from homology"/>
<evidence type="ECO:0000313" key="6">
    <source>
        <dbReference type="Proteomes" id="UP000092649"/>
    </source>
</evidence>
<evidence type="ECO:0000256" key="2">
    <source>
        <dbReference type="ARBA" id="ARBA00022747"/>
    </source>
</evidence>
<evidence type="ECO:0000259" key="4">
    <source>
        <dbReference type="Pfam" id="PF01420"/>
    </source>
</evidence>
<dbReference type="PANTHER" id="PTHR30408:SF12">
    <property type="entry name" value="TYPE I RESTRICTION ENZYME MJAVIII SPECIFICITY SUBUNIT"/>
    <property type="match status" value="1"/>
</dbReference>
<dbReference type="InterPro" id="IPR052021">
    <property type="entry name" value="Type-I_RS_S_subunit"/>
</dbReference>
<dbReference type="SUPFAM" id="SSF116734">
    <property type="entry name" value="DNA methylase specificity domain"/>
    <property type="match status" value="1"/>
</dbReference>
<organism evidence="5 6">
    <name type="scientific">Gallibacterium salpingitidis</name>
    <dbReference type="NCBI Taxonomy" id="505341"/>
    <lineage>
        <taxon>Bacteria</taxon>
        <taxon>Pseudomonadati</taxon>
        <taxon>Pseudomonadota</taxon>
        <taxon>Gammaproteobacteria</taxon>
        <taxon>Pasteurellales</taxon>
        <taxon>Pasteurellaceae</taxon>
        <taxon>Gallibacterium</taxon>
    </lineage>
</organism>
<dbReference type="InterPro" id="IPR044946">
    <property type="entry name" value="Restrct_endonuc_typeI_TRD_sf"/>
</dbReference>
<sequence length="166" mass="18643">MKNNKIEKLKLSIVTDAWEQCRLGKLCKITTGKLDANAMVDNGKYDFYTSGIKKYRIDTAAFTGPAITIAGNGATIGYMHLADGEFNAYQRTYVLSTFQANRLFLFHIIGKKLPKKIAEEARTGNIPYIVMNMLTELTLSIPSISEQQKIGSFFQQLDQLITLHKV</sequence>
<keyword evidence="3" id="KW-0238">DNA-binding</keyword>
<gene>
    <name evidence="5" type="ORF">QS62_11165</name>
</gene>
<feature type="domain" description="Type I restriction modification DNA specificity" evidence="4">
    <location>
        <begin position="17"/>
        <end position="165"/>
    </location>
</feature>
<dbReference type="GO" id="GO:0003677">
    <property type="term" value="F:DNA binding"/>
    <property type="evidence" value="ECO:0007669"/>
    <property type="project" value="UniProtKB-KW"/>
</dbReference>
<dbReference type="RefSeq" id="WP_066110188.1">
    <property type="nucleotide sequence ID" value="NZ_JTJL01000075.1"/>
</dbReference>
<protein>
    <recommendedName>
        <fullName evidence="4">Type I restriction modification DNA specificity domain-containing protein</fullName>
    </recommendedName>
</protein>
<dbReference type="Gene3D" id="3.90.220.20">
    <property type="entry name" value="DNA methylase specificity domains"/>
    <property type="match status" value="1"/>
</dbReference>
<dbReference type="OrthoDB" id="9798929at2"/>
<keyword evidence="2" id="KW-0680">Restriction system</keyword>
<dbReference type="Pfam" id="PF01420">
    <property type="entry name" value="Methylase_S"/>
    <property type="match status" value="1"/>
</dbReference>
<dbReference type="EMBL" id="JTJL01000075">
    <property type="protein sequence ID" value="OBW90980.1"/>
    <property type="molecule type" value="Genomic_DNA"/>
</dbReference>
<reference evidence="5 6" key="1">
    <citation type="submission" date="2014-11" db="EMBL/GenBank/DDBJ databases">
        <title>Pan-genome of Gallibacterium spp.</title>
        <authorList>
            <person name="Kudirkiene E."/>
            <person name="Bojesen A.M."/>
        </authorList>
    </citation>
    <scope>NUCLEOTIDE SEQUENCE [LARGE SCALE GENOMIC DNA]</scope>
    <source>
        <strain evidence="5 6">F150</strain>
    </source>
</reference>
<evidence type="ECO:0000313" key="5">
    <source>
        <dbReference type="EMBL" id="OBW90980.1"/>
    </source>
</evidence>
<dbReference type="Proteomes" id="UP000092649">
    <property type="component" value="Unassembled WGS sequence"/>
</dbReference>
<evidence type="ECO:0000256" key="1">
    <source>
        <dbReference type="ARBA" id="ARBA00010923"/>
    </source>
</evidence>
<accession>A0A1A7NMZ2</accession>
<comment type="caution">
    <text evidence="5">The sequence shown here is derived from an EMBL/GenBank/DDBJ whole genome shotgun (WGS) entry which is preliminary data.</text>
</comment>
<dbReference type="GO" id="GO:0009307">
    <property type="term" value="P:DNA restriction-modification system"/>
    <property type="evidence" value="ECO:0007669"/>
    <property type="project" value="UniProtKB-KW"/>
</dbReference>
<dbReference type="InterPro" id="IPR000055">
    <property type="entry name" value="Restrct_endonuc_typeI_TRD"/>
</dbReference>
<dbReference type="PANTHER" id="PTHR30408">
    <property type="entry name" value="TYPE-1 RESTRICTION ENZYME ECOKI SPECIFICITY PROTEIN"/>
    <property type="match status" value="1"/>
</dbReference>
<evidence type="ECO:0000256" key="3">
    <source>
        <dbReference type="ARBA" id="ARBA00023125"/>
    </source>
</evidence>
<dbReference type="PATRIC" id="fig|505341.3.peg.2229"/>
<name>A0A1A7NMZ2_9PAST</name>